<keyword evidence="10" id="KW-0539">Nucleus</keyword>
<keyword evidence="6" id="KW-0805">Transcription regulation</keyword>
<dbReference type="PROSITE" id="PS50114">
    <property type="entry name" value="GATA_ZN_FINGER_2"/>
    <property type="match status" value="2"/>
</dbReference>
<dbReference type="PRINTS" id="PR00619">
    <property type="entry name" value="GATAZNFINGER"/>
</dbReference>
<evidence type="ECO:0000256" key="2">
    <source>
        <dbReference type="ARBA" id="ARBA00022723"/>
    </source>
</evidence>
<feature type="non-terminal residue" evidence="14">
    <location>
        <position position="391"/>
    </location>
</feature>
<feature type="zinc finger region" description="GATA-type 1" evidence="11">
    <location>
        <begin position="184"/>
        <end position="208"/>
    </location>
</feature>
<dbReference type="GO" id="GO:0000122">
    <property type="term" value="P:negative regulation of transcription by RNA polymerase II"/>
    <property type="evidence" value="ECO:0007669"/>
    <property type="project" value="TreeGrafter"/>
</dbReference>
<dbReference type="FunFam" id="3.30.50.10:FF:000001">
    <property type="entry name" value="GATA transcription factor (GATAd)"/>
    <property type="match status" value="1"/>
</dbReference>
<evidence type="ECO:0000256" key="1">
    <source>
        <dbReference type="ARBA" id="ARBA00004123"/>
    </source>
</evidence>
<feature type="non-terminal residue" evidence="14">
    <location>
        <position position="1"/>
    </location>
</feature>
<dbReference type="InterPro" id="IPR008013">
    <property type="entry name" value="GATA_N"/>
</dbReference>
<evidence type="ECO:0000256" key="6">
    <source>
        <dbReference type="ARBA" id="ARBA00023015"/>
    </source>
</evidence>
<proteinExistence type="predicted"/>
<evidence type="ECO:0000256" key="7">
    <source>
        <dbReference type="ARBA" id="ARBA00023125"/>
    </source>
</evidence>
<feature type="zinc finger region" description="GATA-type 2" evidence="11">
    <location>
        <begin position="237"/>
        <end position="261"/>
    </location>
</feature>
<keyword evidence="3" id="KW-0677">Repeat</keyword>
<sequence>QGLALAPNHGQSAYSHDSSNFLHSSAGSPVYVPTTRVPSVLQTLPYLQGCEPHQSHLANPPGWGQSSGEAAAFNAGSPHPPSGFSYSHSPPGSSPPGRDGAYQGPLLLGGGGREQYGNALVRSVNGSYSSPYPAYVTPEIPPSWTAGHFESSVLHSLQTRQAALPGRRSTFEYLEEFPGDGRECVNCGAMSTPLWRKDGTGHYLCNACGLYHKMNGINRPLKPQKRLSSSRRAGLCCTNCHTTNTTLWRRNAEGEPVCNACGLYMKLHGVPRPLAMKKESIQTRKRKPKNITKGKTSTGSTTSATNSPSSITNSDSTVTLKSEPSTASQYPGQTVVSVSQAQSQSDEALASSHGEFKFEPEDYTFSPTSMAPQPGLSVPLRQDSWCALALA</sequence>
<keyword evidence="9" id="KW-0804">Transcription</keyword>
<keyword evidence="7" id="KW-0238">DNA-binding</keyword>
<dbReference type="Pfam" id="PF00320">
    <property type="entry name" value="GATA"/>
    <property type="match status" value="2"/>
</dbReference>
<dbReference type="Proteomes" id="UP000539599">
    <property type="component" value="Unassembled WGS sequence"/>
</dbReference>
<evidence type="ECO:0000256" key="9">
    <source>
        <dbReference type="ARBA" id="ARBA00023163"/>
    </source>
</evidence>
<evidence type="ECO:0000313" key="14">
    <source>
        <dbReference type="EMBL" id="NXQ96001.1"/>
    </source>
</evidence>
<feature type="domain" description="GATA-type" evidence="13">
    <location>
        <begin position="231"/>
        <end position="284"/>
    </location>
</feature>
<comment type="caution">
    <text evidence="14">The sequence shown here is derived from an EMBL/GenBank/DDBJ whole genome shotgun (WGS) entry which is preliminary data.</text>
</comment>
<keyword evidence="8" id="KW-0010">Activator</keyword>
<feature type="compositionally biased region" description="Basic residues" evidence="12">
    <location>
        <begin position="283"/>
        <end position="292"/>
    </location>
</feature>
<reference evidence="14 15" key="1">
    <citation type="submission" date="2019-09" db="EMBL/GenBank/DDBJ databases">
        <title>Bird 10,000 Genomes (B10K) Project - Family phase.</title>
        <authorList>
            <person name="Zhang G."/>
        </authorList>
    </citation>
    <scope>NUCLEOTIDE SEQUENCE [LARGE SCALE GENOMIC DNA]</scope>
    <source>
        <strain evidence="14">B10K-DU-011-38</strain>
        <tissue evidence="14">Muscle</tissue>
    </source>
</reference>
<feature type="compositionally biased region" description="Low complexity" evidence="12">
    <location>
        <begin position="82"/>
        <end position="97"/>
    </location>
</feature>
<dbReference type="EMBL" id="VWYJ01008936">
    <property type="protein sequence ID" value="NXQ96001.1"/>
    <property type="molecule type" value="Genomic_DNA"/>
</dbReference>
<evidence type="ECO:0000256" key="12">
    <source>
        <dbReference type="SAM" id="MobiDB-lite"/>
    </source>
</evidence>
<dbReference type="InterPro" id="IPR039355">
    <property type="entry name" value="Transcription_factor_GATA"/>
</dbReference>
<feature type="compositionally biased region" description="Polar residues" evidence="12">
    <location>
        <begin position="315"/>
        <end position="332"/>
    </location>
</feature>
<dbReference type="AlphaFoldDB" id="A0A7L2HBV9"/>
<dbReference type="GO" id="GO:0000981">
    <property type="term" value="F:DNA-binding transcription factor activity, RNA polymerase II-specific"/>
    <property type="evidence" value="ECO:0007669"/>
    <property type="project" value="InterPro"/>
</dbReference>
<dbReference type="PIRSF" id="PIRSF003028">
    <property type="entry name" value="TF_GATA_4/5/6"/>
    <property type="match status" value="1"/>
</dbReference>
<evidence type="ECO:0000259" key="13">
    <source>
        <dbReference type="PROSITE" id="PS50114"/>
    </source>
</evidence>
<dbReference type="GO" id="GO:0045944">
    <property type="term" value="P:positive regulation of transcription by RNA polymerase II"/>
    <property type="evidence" value="ECO:0007669"/>
    <property type="project" value="TreeGrafter"/>
</dbReference>
<dbReference type="CDD" id="cd00202">
    <property type="entry name" value="ZnF_GATA"/>
    <property type="match status" value="2"/>
</dbReference>
<dbReference type="InterPro" id="IPR000679">
    <property type="entry name" value="Znf_GATA"/>
</dbReference>
<evidence type="ECO:0000256" key="4">
    <source>
        <dbReference type="ARBA" id="ARBA00022771"/>
    </source>
</evidence>
<name>A0A7L2HBV9_SAGSE</name>
<evidence type="ECO:0000256" key="8">
    <source>
        <dbReference type="ARBA" id="ARBA00023159"/>
    </source>
</evidence>
<dbReference type="PROSITE" id="PS00344">
    <property type="entry name" value="GATA_ZN_FINGER_1"/>
    <property type="match status" value="2"/>
</dbReference>
<feature type="region of interest" description="Disordered" evidence="12">
    <location>
        <begin position="1"/>
        <end position="20"/>
    </location>
</feature>
<dbReference type="GO" id="GO:0000978">
    <property type="term" value="F:RNA polymerase II cis-regulatory region sequence-specific DNA binding"/>
    <property type="evidence" value="ECO:0007669"/>
    <property type="project" value="TreeGrafter"/>
</dbReference>
<dbReference type="Pfam" id="PF05349">
    <property type="entry name" value="GATA-N"/>
    <property type="match status" value="1"/>
</dbReference>
<dbReference type="PANTHER" id="PTHR10071">
    <property type="entry name" value="TRANSCRIPTION FACTOR GATA FAMILY MEMBER"/>
    <property type="match status" value="1"/>
</dbReference>
<evidence type="ECO:0000256" key="3">
    <source>
        <dbReference type="ARBA" id="ARBA00022737"/>
    </source>
</evidence>
<feature type="region of interest" description="Disordered" evidence="12">
    <location>
        <begin position="279"/>
        <end position="377"/>
    </location>
</feature>
<feature type="compositionally biased region" description="Polar residues" evidence="12">
    <location>
        <begin position="9"/>
        <end position="20"/>
    </location>
</feature>
<evidence type="ECO:0000313" key="15">
    <source>
        <dbReference type="Proteomes" id="UP000539599"/>
    </source>
</evidence>
<dbReference type="InterPro" id="IPR016375">
    <property type="entry name" value="TF_GATA_4/5/6"/>
</dbReference>
<comment type="subcellular location">
    <subcellularLocation>
        <location evidence="1">Nucleus</location>
    </subcellularLocation>
</comment>
<feature type="region of interest" description="Disordered" evidence="12">
    <location>
        <begin position="52"/>
        <end position="102"/>
    </location>
</feature>
<dbReference type="GO" id="GO:0008270">
    <property type="term" value="F:zinc ion binding"/>
    <property type="evidence" value="ECO:0007669"/>
    <property type="project" value="UniProtKB-KW"/>
</dbReference>
<feature type="domain" description="GATA-type" evidence="13">
    <location>
        <begin position="178"/>
        <end position="231"/>
    </location>
</feature>
<dbReference type="InterPro" id="IPR013088">
    <property type="entry name" value="Znf_NHR/GATA"/>
</dbReference>
<evidence type="ECO:0000256" key="11">
    <source>
        <dbReference type="PIRSR" id="PIRSR003028-1"/>
    </source>
</evidence>
<feature type="compositionally biased region" description="Low complexity" evidence="12">
    <location>
        <begin position="293"/>
        <end position="314"/>
    </location>
</feature>
<organism evidence="14 15">
    <name type="scientific">Sagittarius serpentarius</name>
    <name type="common">Secretary bird</name>
    <dbReference type="NCBI Taxonomy" id="56258"/>
    <lineage>
        <taxon>Eukaryota</taxon>
        <taxon>Metazoa</taxon>
        <taxon>Chordata</taxon>
        <taxon>Craniata</taxon>
        <taxon>Vertebrata</taxon>
        <taxon>Euteleostomi</taxon>
        <taxon>Archelosauria</taxon>
        <taxon>Archosauria</taxon>
        <taxon>Dinosauria</taxon>
        <taxon>Saurischia</taxon>
        <taxon>Theropoda</taxon>
        <taxon>Coelurosauria</taxon>
        <taxon>Aves</taxon>
        <taxon>Neognathae</taxon>
        <taxon>Neoaves</taxon>
        <taxon>Telluraves</taxon>
        <taxon>Accipitrimorphae</taxon>
        <taxon>Accipitriformes</taxon>
        <taxon>Sagittariidae</taxon>
        <taxon>Sagittarius</taxon>
    </lineage>
</organism>
<dbReference type="GO" id="GO:0045165">
    <property type="term" value="P:cell fate commitment"/>
    <property type="evidence" value="ECO:0007669"/>
    <property type="project" value="TreeGrafter"/>
</dbReference>
<evidence type="ECO:0000256" key="5">
    <source>
        <dbReference type="ARBA" id="ARBA00022833"/>
    </source>
</evidence>
<keyword evidence="2 11" id="KW-0479">Metal-binding</keyword>
<dbReference type="SUPFAM" id="SSF57716">
    <property type="entry name" value="Glucocorticoid receptor-like (DNA-binding domain)"/>
    <property type="match status" value="2"/>
</dbReference>
<dbReference type="FunFam" id="3.30.50.10:FF:000032">
    <property type="entry name" value="Transcription factor GATA-3"/>
    <property type="match status" value="1"/>
</dbReference>
<evidence type="ECO:0000256" key="10">
    <source>
        <dbReference type="ARBA" id="ARBA00023242"/>
    </source>
</evidence>
<protein>
    <submittedName>
        <fullName evidence="14">GATA5 factor</fullName>
    </submittedName>
</protein>
<dbReference type="GO" id="GO:0005634">
    <property type="term" value="C:nucleus"/>
    <property type="evidence" value="ECO:0007669"/>
    <property type="project" value="UniProtKB-SubCell"/>
</dbReference>
<dbReference type="PANTHER" id="PTHR10071:SF289">
    <property type="entry name" value="TRANSCRIPTION FACTOR GATA-5"/>
    <property type="match status" value="1"/>
</dbReference>
<dbReference type="SMART" id="SM00401">
    <property type="entry name" value="ZnF_GATA"/>
    <property type="match status" value="2"/>
</dbReference>
<keyword evidence="15" id="KW-1185">Reference proteome</keyword>
<accession>A0A7L2HBV9</accession>
<dbReference type="Gene3D" id="3.30.50.10">
    <property type="entry name" value="Erythroid Transcription Factor GATA-1, subunit A"/>
    <property type="match status" value="2"/>
</dbReference>
<keyword evidence="5 11" id="KW-0862">Zinc</keyword>
<gene>
    <name evidence="14" type="primary">Gata5</name>
    <name evidence="14" type="ORF">SAGSER_R05749</name>
</gene>
<keyword evidence="4 11" id="KW-0863">Zinc-finger</keyword>
<feature type="compositionally biased region" description="Low complexity" evidence="12">
    <location>
        <begin position="333"/>
        <end position="345"/>
    </location>
</feature>